<evidence type="ECO:0000256" key="2">
    <source>
        <dbReference type="SAM" id="SignalP"/>
    </source>
</evidence>
<name>A0A7S4BA64_CHRCT</name>
<feature type="compositionally biased region" description="Acidic residues" evidence="1">
    <location>
        <begin position="323"/>
        <end position="334"/>
    </location>
</feature>
<accession>A0A7S4BA64</accession>
<feature type="chain" id="PRO_5030504572" description="Phospholipase B-like" evidence="2">
    <location>
        <begin position="23"/>
        <end position="340"/>
    </location>
</feature>
<gene>
    <name evidence="3" type="ORF">PCAR00345_LOCUS12097</name>
</gene>
<feature type="region of interest" description="Disordered" evidence="1">
    <location>
        <begin position="296"/>
        <end position="340"/>
    </location>
</feature>
<protein>
    <recommendedName>
        <fullName evidence="4">Phospholipase B-like</fullName>
    </recommendedName>
</protein>
<organism evidence="3">
    <name type="scientific">Chrysotila carterae</name>
    <name type="common">Marine alga</name>
    <name type="synonym">Syracosphaera carterae</name>
    <dbReference type="NCBI Taxonomy" id="13221"/>
    <lineage>
        <taxon>Eukaryota</taxon>
        <taxon>Haptista</taxon>
        <taxon>Haptophyta</taxon>
        <taxon>Prymnesiophyceae</taxon>
        <taxon>Isochrysidales</taxon>
        <taxon>Isochrysidaceae</taxon>
        <taxon>Chrysotila</taxon>
    </lineage>
</organism>
<proteinExistence type="predicted"/>
<reference evidence="3" key="1">
    <citation type="submission" date="2021-01" db="EMBL/GenBank/DDBJ databases">
        <authorList>
            <person name="Corre E."/>
            <person name="Pelletier E."/>
            <person name="Niang G."/>
            <person name="Scheremetjew M."/>
            <person name="Finn R."/>
            <person name="Kale V."/>
            <person name="Holt S."/>
            <person name="Cochrane G."/>
            <person name="Meng A."/>
            <person name="Brown T."/>
            <person name="Cohen L."/>
        </authorList>
    </citation>
    <scope>NUCLEOTIDE SEQUENCE</scope>
    <source>
        <strain evidence="3">CCMP645</strain>
    </source>
</reference>
<evidence type="ECO:0008006" key="4">
    <source>
        <dbReference type="Google" id="ProtNLM"/>
    </source>
</evidence>
<evidence type="ECO:0000313" key="3">
    <source>
        <dbReference type="EMBL" id="CAE0759503.1"/>
    </source>
</evidence>
<dbReference type="EMBL" id="HBIZ01019316">
    <property type="protein sequence ID" value="CAE0759503.1"/>
    <property type="molecule type" value="Transcribed_RNA"/>
</dbReference>
<feature type="signal peptide" evidence="2">
    <location>
        <begin position="1"/>
        <end position="22"/>
    </location>
</feature>
<dbReference type="AlphaFoldDB" id="A0A7S4BA64"/>
<keyword evidence="2" id="KW-0732">Signal</keyword>
<evidence type="ECO:0000256" key="1">
    <source>
        <dbReference type="SAM" id="MobiDB-lite"/>
    </source>
</evidence>
<sequence length="340" mass="37035">MQWNSLMAASTAIFLFSVPSLALEPSFYPEATKVWGGALPGQRTHYTPDVGYPDELPNATHGGAVYAGWSVTNGFARHWNINYNLLNLRAEPKHGLWRWKFPGATRDFWWCELGGQWDGADGFADGTDVQWGMGKIWEQIRKSPMNSVDSFGYLGKGTKLADYVNDMVPVELSTKSGASIWRNKGSSSAPKYQRMWAYGVEFYLFTAYYGWPTMLAGTPCTGGKISGDGCDSLVHQFIAMVLPDAYSGFVGLPTYGLHYAKDTECPASCGDVDCDCDAVLVDLALEGPLNGLPHWDDDEFYLPTGQPDEAEPEFGDGSAAAEPEAETAEPEAEPEAASGA</sequence>